<dbReference type="InterPro" id="IPR000742">
    <property type="entry name" value="EGF"/>
</dbReference>
<dbReference type="PROSITE" id="PS01186">
    <property type="entry name" value="EGF_2"/>
    <property type="match status" value="1"/>
</dbReference>
<keyword evidence="7" id="KW-0245">EGF-like domain</keyword>
<dbReference type="SUPFAM" id="SSF55486">
    <property type="entry name" value="Metalloproteases ('zincins'), catalytic domain"/>
    <property type="match status" value="1"/>
</dbReference>
<dbReference type="Pfam" id="PF01562">
    <property type="entry name" value="Pep_M12B_propep"/>
    <property type="match status" value="1"/>
</dbReference>
<evidence type="ECO:0000313" key="13">
    <source>
        <dbReference type="Proteomes" id="UP000002280"/>
    </source>
</evidence>
<dbReference type="InterPro" id="IPR024079">
    <property type="entry name" value="MetalloPept_cat_dom_sf"/>
</dbReference>
<evidence type="ECO:0000256" key="8">
    <source>
        <dbReference type="PROSITE-ProRule" id="PRU00276"/>
    </source>
</evidence>
<evidence type="ECO:0000259" key="9">
    <source>
        <dbReference type="PROSITE" id="PS50026"/>
    </source>
</evidence>
<dbReference type="Bgee" id="ENSMODG00000005437">
    <property type="expression patterns" value="Expressed in spermatocyte and 2 other cell types or tissues"/>
</dbReference>
<dbReference type="GO" id="GO:0005886">
    <property type="term" value="C:plasma membrane"/>
    <property type="evidence" value="ECO:0000318"/>
    <property type="project" value="GO_Central"/>
</dbReference>
<dbReference type="Pfam" id="PF08516">
    <property type="entry name" value="ADAM_CR"/>
    <property type="match status" value="1"/>
</dbReference>
<dbReference type="Gene3D" id="4.10.70.10">
    <property type="entry name" value="Disintegrin domain"/>
    <property type="match status" value="1"/>
</dbReference>
<dbReference type="GO" id="GO:0006508">
    <property type="term" value="P:proteolysis"/>
    <property type="evidence" value="ECO:0000318"/>
    <property type="project" value="GO_Central"/>
</dbReference>
<feature type="domain" description="Disintegrin" evidence="10">
    <location>
        <begin position="404"/>
        <end position="490"/>
    </location>
</feature>
<dbReference type="SUPFAM" id="SSF57552">
    <property type="entry name" value="Blood coagulation inhibitor (disintegrin)"/>
    <property type="match status" value="1"/>
</dbReference>
<dbReference type="OMA" id="FCGLTND"/>
<reference evidence="12" key="3">
    <citation type="submission" date="2025-09" db="UniProtKB">
        <authorList>
            <consortium name="Ensembl"/>
        </authorList>
    </citation>
    <scope>IDENTIFICATION</scope>
</reference>
<keyword evidence="13" id="KW-1185">Reference proteome</keyword>
<evidence type="ECO:0000256" key="6">
    <source>
        <dbReference type="PROSITE-ProRule" id="PRU00068"/>
    </source>
</evidence>
<dbReference type="FunFam" id="4.10.70.10:FF:000001">
    <property type="entry name" value="Disintegrin and metalloproteinase domain-containing protein 22"/>
    <property type="match status" value="1"/>
</dbReference>
<reference evidence="12 13" key="1">
    <citation type="journal article" date="2007" name="Nature">
        <title>Genome of the marsupial Monodelphis domestica reveals innovation in non-coding sequences.</title>
        <authorList>
            <person name="Mikkelsen T.S."/>
            <person name="Wakefield M.J."/>
            <person name="Aken B."/>
            <person name="Amemiya C.T."/>
            <person name="Chang J.L."/>
            <person name="Duke S."/>
            <person name="Garber M."/>
            <person name="Gentles A.J."/>
            <person name="Goodstadt L."/>
            <person name="Heger A."/>
            <person name="Jurka J."/>
            <person name="Kamal M."/>
            <person name="Mauceli E."/>
            <person name="Searle S.M."/>
            <person name="Sharpe T."/>
            <person name="Baker M.L."/>
            <person name="Batzer M.A."/>
            <person name="Benos P.V."/>
            <person name="Belov K."/>
            <person name="Clamp M."/>
            <person name="Cook A."/>
            <person name="Cuff J."/>
            <person name="Das R."/>
            <person name="Davidow L."/>
            <person name="Deakin J.E."/>
            <person name="Fazzari M.J."/>
            <person name="Glass J.L."/>
            <person name="Grabherr M."/>
            <person name="Greally J.M."/>
            <person name="Gu W."/>
            <person name="Hore T.A."/>
            <person name="Huttley G.A."/>
            <person name="Kleber M."/>
            <person name="Jirtle R.L."/>
            <person name="Koina E."/>
            <person name="Lee J.T."/>
            <person name="Mahony S."/>
            <person name="Marra M.A."/>
            <person name="Miller R.D."/>
            <person name="Nicholls R.D."/>
            <person name="Oda M."/>
            <person name="Papenfuss A.T."/>
            <person name="Parra Z.E."/>
            <person name="Pollock D.D."/>
            <person name="Ray D.A."/>
            <person name="Schein J.E."/>
            <person name="Speed T.P."/>
            <person name="Thompson K."/>
            <person name="VandeBerg J.L."/>
            <person name="Wade C.M."/>
            <person name="Walker J.A."/>
            <person name="Waters P.D."/>
            <person name="Webber C."/>
            <person name="Weidman J.R."/>
            <person name="Xie X."/>
            <person name="Zody M.C."/>
            <person name="Baldwin J."/>
            <person name="Abdouelleil A."/>
            <person name="Abdulkadir J."/>
            <person name="Abebe A."/>
            <person name="Abera B."/>
            <person name="Abreu J."/>
            <person name="Acer S.C."/>
            <person name="Aftuck L."/>
            <person name="Alexander A."/>
            <person name="An P."/>
            <person name="Anderson E."/>
            <person name="Anderson S."/>
            <person name="Arachi H."/>
            <person name="Azer M."/>
            <person name="Bachantsang P."/>
            <person name="Barry A."/>
            <person name="Bayul T."/>
            <person name="Berlin A."/>
            <person name="Bessette D."/>
            <person name="Bloom T."/>
            <person name="Bloom T."/>
            <person name="Boguslavskiy L."/>
            <person name="Bonnet C."/>
            <person name="Boukhgalter B."/>
            <person name="Bourzgui I."/>
            <person name="Brown A."/>
            <person name="Cahill P."/>
            <person name="Channer S."/>
            <person name="Cheshatsang Y."/>
            <person name="Chuda L."/>
            <person name="Citroen M."/>
            <person name="Collymore A."/>
            <person name="Cooke P."/>
            <person name="Costello M."/>
            <person name="D'Aco K."/>
            <person name="Daza R."/>
            <person name="De Haan G."/>
            <person name="DeGray S."/>
            <person name="DeMaso C."/>
            <person name="Dhargay N."/>
            <person name="Dooley K."/>
            <person name="Dooley E."/>
            <person name="Doricent M."/>
            <person name="Dorje P."/>
            <person name="Dorjee K."/>
            <person name="Dupes A."/>
            <person name="Elong R."/>
            <person name="Falk J."/>
            <person name="Farina A."/>
            <person name="Faro S."/>
            <person name="Ferguson D."/>
            <person name="Fisher S."/>
            <person name="Foley C.D."/>
            <person name="Franke A."/>
            <person name="Friedrich D."/>
            <person name="Gadbois L."/>
            <person name="Gearin G."/>
            <person name="Gearin C.R."/>
            <person name="Giannoukos G."/>
            <person name="Goode T."/>
            <person name="Graham J."/>
            <person name="Grandbois E."/>
            <person name="Grewal S."/>
            <person name="Gyaltsen K."/>
            <person name="Hafez N."/>
            <person name="Hagos B."/>
            <person name="Hall J."/>
            <person name="Henson C."/>
            <person name="Hollinger A."/>
            <person name="Honan T."/>
            <person name="Huard M.D."/>
            <person name="Hughes L."/>
            <person name="Hurhula B."/>
            <person name="Husby M.E."/>
            <person name="Kamat A."/>
            <person name="Kanga B."/>
            <person name="Kashin S."/>
            <person name="Khazanovich D."/>
            <person name="Kisner P."/>
            <person name="Lance K."/>
            <person name="Lara M."/>
            <person name="Lee W."/>
            <person name="Lennon N."/>
            <person name="Letendre F."/>
            <person name="LeVine R."/>
            <person name="Lipovsky A."/>
            <person name="Liu X."/>
            <person name="Liu J."/>
            <person name="Liu S."/>
            <person name="Lokyitsang T."/>
            <person name="Lokyitsang Y."/>
            <person name="Lubonja R."/>
            <person name="Lui A."/>
            <person name="MacDonald P."/>
            <person name="Magnisalis V."/>
            <person name="Maru K."/>
            <person name="Matthews C."/>
            <person name="McCusker W."/>
            <person name="McDonough S."/>
            <person name="Mehta T."/>
            <person name="Meldrim J."/>
            <person name="Meneus L."/>
            <person name="Mihai O."/>
            <person name="Mihalev A."/>
            <person name="Mihova T."/>
            <person name="Mittelman R."/>
            <person name="Mlenga V."/>
            <person name="Montmayeur A."/>
            <person name="Mulrain L."/>
            <person name="Navidi A."/>
            <person name="Naylor J."/>
            <person name="Negash T."/>
            <person name="Nguyen T."/>
            <person name="Nguyen N."/>
            <person name="Nicol R."/>
            <person name="Norbu C."/>
            <person name="Norbu N."/>
            <person name="Novod N."/>
            <person name="O'Neill B."/>
            <person name="Osman S."/>
            <person name="Markiewicz E."/>
            <person name="Oyono O.L."/>
            <person name="Patti C."/>
            <person name="Phunkhang P."/>
            <person name="Pierre F."/>
            <person name="Priest M."/>
            <person name="Raghuraman S."/>
            <person name="Rege F."/>
            <person name="Reyes R."/>
            <person name="Rise C."/>
            <person name="Rogov P."/>
            <person name="Ross K."/>
            <person name="Ryan E."/>
            <person name="Settipalli S."/>
            <person name="Shea T."/>
            <person name="Sherpa N."/>
            <person name="Shi L."/>
            <person name="Shih D."/>
            <person name="Sparrow T."/>
            <person name="Spaulding J."/>
            <person name="Stalker J."/>
            <person name="Stange-Thomann N."/>
            <person name="Stavropoulos S."/>
            <person name="Stone C."/>
            <person name="Strader C."/>
            <person name="Tesfaye S."/>
            <person name="Thomson T."/>
            <person name="Thoulutsang Y."/>
            <person name="Thoulutsang D."/>
            <person name="Topham K."/>
            <person name="Topping I."/>
            <person name="Tsamla T."/>
            <person name="Vassiliev H."/>
            <person name="Vo A."/>
            <person name="Wangchuk T."/>
            <person name="Wangdi T."/>
            <person name="Weiand M."/>
            <person name="Wilkinson J."/>
            <person name="Wilson A."/>
            <person name="Yadav S."/>
            <person name="Young G."/>
            <person name="Yu Q."/>
            <person name="Zembek L."/>
            <person name="Zhong D."/>
            <person name="Zimmer A."/>
            <person name="Zwirko Z."/>
            <person name="Jaffe D.B."/>
            <person name="Alvarez P."/>
            <person name="Brockman W."/>
            <person name="Butler J."/>
            <person name="Chin C."/>
            <person name="Gnerre S."/>
            <person name="MacCallum I."/>
            <person name="Graves J.A."/>
            <person name="Ponting C.P."/>
            <person name="Breen M."/>
            <person name="Samollow P.B."/>
            <person name="Lander E.S."/>
            <person name="Lindblad-Toh K."/>
        </authorList>
    </citation>
    <scope>NUCLEOTIDE SEQUENCE [LARGE SCALE GENOMIC DNA]</scope>
</reference>
<feature type="binding site" evidence="8">
    <location>
        <position position="352"/>
    </location>
    <ligand>
        <name>Zn(2+)</name>
        <dbReference type="ChEBI" id="CHEBI:29105"/>
        <note>catalytic</note>
    </ligand>
</feature>
<dbReference type="Gene3D" id="3.40.390.10">
    <property type="entry name" value="Collagenase (Catalytic Domain)"/>
    <property type="match status" value="1"/>
</dbReference>
<name>F7D0N0_MONDO</name>
<dbReference type="InterPro" id="IPR002870">
    <property type="entry name" value="Peptidase_M12B_N"/>
</dbReference>
<evidence type="ECO:0000256" key="5">
    <source>
        <dbReference type="ARBA" id="ARBA00023157"/>
    </source>
</evidence>
<protein>
    <recommendedName>
        <fullName evidence="14">ADAM metallopeptidase domain 30</fullName>
    </recommendedName>
</protein>
<dbReference type="InterPro" id="IPR001762">
    <property type="entry name" value="Disintegrin_dom"/>
</dbReference>
<dbReference type="InterPro" id="IPR034027">
    <property type="entry name" value="Reprolysin_adamalysin"/>
</dbReference>
<keyword evidence="4" id="KW-0472">Membrane</keyword>
<dbReference type="AlphaFoldDB" id="F7D0N0"/>
<dbReference type="PANTHER" id="PTHR11905">
    <property type="entry name" value="ADAM A DISINTEGRIN AND METALLOPROTEASE DOMAIN"/>
    <property type="match status" value="1"/>
</dbReference>
<evidence type="ECO:0000259" key="10">
    <source>
        <dbReference type="PROSITE" id="PS50214"/>
    </source>
</evidence>
<keyword evidence="5 7" id="KW-1015">Disulfide bond</keyword>
<dbReference type="GeneTree" id="ENSGT00940000162954"/>
<dbReference type="PROSITE" id="PS50214">
    <property type="entry name" value="DISINTEGRIN_2"/>
    <property type="match status" value="1"/>
</dbReference>
<feature type="active site" evidence="8">
    <location>
        <position position="343"/>
    </location>
</feature>
<keyword evidence="2" id="KW-0812">Transmembrane</keyword>
<dbReference type="Pfam" id="PF00200">
    <property type="entry name" value="Disintegrin"/>
    <property type="match status" value="1"/>
</dbReference>
<dbReference type="eggNOG" id="KOG3607">
    <property type="taxonomic scope" value="Eukaryota"/>
</dbReference>
<comment type="subcellular location">
    <subcellularLocation>
        <location evidence="1">Membrane</location>
        <topology evidence="1">Single-pass membrane protein</topology>
    </subcellularLocation>
</comment>
<dbReference type="GO" id="GO:0009897">
    <property type="term" value="C:external side of plasma membrane"/>
    <property type="evidence" value="ECO:0000318"/>
    <property type="project" value="GO_Central"/>
</dbReference>
<feature type="domain" description="EGF-like" evidence="9">
    <location>
        <begin position="632"/>
        <end position="665"/>
    </location>
</feature>
<comment type="caution">
    <text evidence="7">Lacks conserved residue(s) required for the propagation of feature annotation.</text>
</comment>
<dbReference type="Proteomes" id="UP000002280">
    <property type="component" value="Chromosome 2"/>
</dbReference>
<dbReference type="Ensembl" id="ENSMODT00000006853.3">
    <property type="protein sequence ID" value="ENSMODP00000006715.3"/>
    <property type="gene ID" value="ENSMODG00000005437.3"/>
</dbReference>
<evidence type="ECO:0000313" key="12">
    <source>
        <dbReference type="Ensembl" id="ENSMODP00000006715.3"/>
    </source>
</evidence>
<keyword evidence="8" id="KW-0479">Metal-binding</keyword>
<keyword evidence="8" id="KW-0862">Zinc</keyword>
<sequence>MSAVSFLGVLFLLLIYLLILFPGLSCHIQDFTFLLERGFSSYEVIIPRQLGTRSGDPEVASQVSYLLQMEGEEHAVHLQVKKLLLSRHLRLFSFTEWGARLEDQPHIPNDCNYEGYVEGFLDSRVTLNACFGGLRGILNMNGNFYQVEPLKNSTTFEHILYRLKEEATPNWTCGLTDEEVDRQLAQSQIPEVLSKIDFSESYIHQKHVELMLVMDHKRYLTRHSNMTQVIVDCLTLSGIADTYFKTLNMHVHLIAIEVWTDKNKIDENRDSLLHVLNLFSFYKKIILYPRVLMDWTHLFVGKYFRDAGGWAWISGACKSYKASSVSILPWEVDLYYGLAFVHEMAHGFGILHDTEFCVCSTKRCLMDTFMGGQAFSNCSFESYFNFVTKKGKCLYNIPSMVYKIEECGNKVVEPGEDCDCGSKEECRNDKCCLPTCKFKRMAQCNSGLCCNHCHFQPSGKICRPKRTECDLAEFCNGTTNLCPNDFYKQDGTPCDYNKMGLCYHNGCHSHLQQCRKLFGSNAHNGPAGCYVQINRGDRFGNCGFTDIKYKQCKPQDIMCGRVQCVNISDLPSMPDHTSIVQTHLGDVICWGTDYHASMASIKLPDVGEVKDGTPCGKGLICINKSCQSTSLLNYDCVPEKCNSQGVCNNKKNCHCNFGWAPPFCIEPGYGGSIDSGPPSKWMWKRTLFRSLESLLSRSSQSNERNSMQTTVQERYILDTLKIREKTRIKGDQERLSIEVGFF</sequence>
<feature type="binding site" evidence="8">
    <location>
        <position position="346"/>
    </location>
    <ligand>
        <name>Zn(2+)</name>
        <dbReference type="ChEBI" id="CHEBI:29105"/>
        <note>catalytic</note>
    </ligand>
</feature>
<feature type="disulfide bond" evidence="8">
    <location>
        <begin position="359"/>
        <end position="364"/>
    </location>
</feature>
<dbReference type="SMART" id="SM00050">
    <property type="entry name" value="DISIN"/>
    <property type="match status" value="1"/>
</dbReference>
<dbReference type="SMART" id="SM00608">
    <property type="entry name" value="ACR"/>
    <property type="match status" value="1"/>
</dbReference>
<feature type="disulfide bond" evidence="6">
    <location>
        <begin position="462"/>
        <end position="482"/>
    </location>
</feature>
<proteinExistence type="predicted"/>
<dbReference type="PRINTS" id="PR00289">
    <property type="entry name" value="DISINTEGRIN"/>
</dbReference>
<dbReference type="STRING" id="13616.ENSMODP00000006715"/>
<organism evidence="12 13">
    <name type="scientific">Monodelphis domestica</name>
    <name type="common">Gray short-tailed opossum</name>
    <dbReference type="NCBI Taxonomy" id="13616"/>
    <lineage>
        <taxon>Eukaryota</taxon>
        <taxon>Metazoa</taxon>
        <taxon>Chordata</taxon>
        <taxon>Craniata</taxon>
        <taxon>Vertebrata</taxon>
        <taxon>Euteleostomi</taxon>
        <taxon>Mammalia</taxon>
        <taxon>Metatheria</taxon>
        <taxon>Didelphimorphia</taxon>
        <taxon>Didelphidae</taxon>
        <taxon>Monodelphis</taxon>
    </lineage>
</organism>
<dbReference type="GO" id="GO:0046872">
    <property type="term" value="F:metal ion binding"/>
    <property type="evidence" value="ECO:0007669"/>
    <property type="project" value="UniProtKB-KW"/>
</dbReference>
<evidence type="ECO:0000256" key="3">
    <source>
        <dbReference type="ARBA" id="ARBA00022989"/>
    </source>
</evidence>
<accession>F7D0N0</accession>
<evidence type="ECO:0008006" key="14">
    <source>
        <dbReference type="Google" id="ProtNLM"/>
    </source>
</evidence>
<keyword evidence="3" id="KW-1133">Transmembrane helix</keyword>
<dbReference type="PROSITE" id="PS50215">
    <property type="entry name" value="ADAM_MEPRO"/>
    <property type="match status" value="1"/>
</dbReference>
<feature type="domain" description="Peptidase M12B" evidence="11">
    <location>
        <begin position="206"/>
        <end position="398"/>
    </location>
</feature>
<dbReference type="GO" id="GO:1990913">
    <property type="term" value="C:sperm head plasma membrane"/>
    <property type="evidence" value="ECO:0000318"/>
    <property type="project" value="GO_Central"/>
</dbReference>
<dbReference type="InterPro" id="IPR006586">
    <property type="entry name" value="ADAM_Cys-rich"/>
</dbReference>
<dbReference type="InterPro" id="IPR036436">
    <property type="entry name" value="Disintegrin_dom_sf"/>
</dbReference>
<evidence type="ECO:0000256" key="4">
    <source>
        <dbReference type="ARBA" id="ARBA00023136"/>
    </source>
</evidence>
<dbReference type="GO" id="GO:0004222">
    <property type="term" value="F:metalloendopeptidase activity"/>
    <property type="evidence" value="ECO:0000318"/>
    <property type="project" value="GO_Central"/>
</dbReference>
<evidence type="ECO:0000256" key="2">
    <source>
        <dbReference type="ARBA" id="ARBA00022692"/>
    </source>
</evidence>
<evidence type="ECO:0000256" key="7">
    <source>
        <dbReference type="PROSITE-ProRule" id="PRU00076"/>
    </source>
</evidence>
<reference evidence="12" key="2">
    <citation type="submission" date="2025-08" db="UniProtKB">
        <authorList>
            <consortium name="Ensembl"/>
        </authorList>
    </citation>
    <scope>IDENTIFICATION</scope>
</reference>
<feature type="disulfide bond" evidence="7">
    <location>
        <begin position="655"/>
        <end position="664"/>
    </location>
</feature>
<dbReference type="Pfam" id="PF01421">
    <property type="entry name" value="Reprolysin"/>
    <property type="match status" value="1"/>
</dbReference>
<dbReference type="PROSITE" id="PS50026">
    <property type="entry name" value="EGF_3"/>
    <property type="match status" value="1"/>
</dbReference>
<dbReference type="PANTHER" id="PTHR11905:SF148">
    <property type="entry name" value="DISINTEGRIN AND METALLOPROTEINASE DOMAIN-CONTAINING PROTEIN 30"/>
    <property type="match status" value="1"/>
</dbReference>
<feature type="binding site" evidence="8">
    <location>
        <position position="342"/>
    </location>
    <ligand>
        <name>Zn(2+)</name>
        <dbReference type="ChEBI" id="CHEBI:29105"/>
        <note>catalytic</note>
    </ligand>
</feature>
<dbReference type="InterPro" id="IPR001590">
    <property type="entry name" value="Peptidase_M12B"/>
</dbReference>
<evidence type="ECO:0000259" key="11">
    <source>
        <dbReference type="PROSITE" id="PS50215"/>
    </source>
</evidence>
<dbReference type="HOGENOM" id="CLU_012714_4_0_1"/>
<dbReference type="CDD" id="cd04269">
    <property type="entry name" value="ZnMc_adamalysin_II_like"/>
    <property type="match status" value="1"/>
</dbReference>
<dbReference type="InParanoid" id="F7D0N0"/>
<dbReference type="GO" id="GO:0008584">
    <property type="term" value="P:male gonad development"/>
    <property type="evidence" value="ECO:0000318"/>
    <property type="project" value="GO_Central"/>
</dbReference>
<evidence type="ECO:0000256" key="1">
    <source>
        <dbReference type="ARBA" id="ARBA00004167"/>
    </source>
</evidence>